<dbReference type="EMBL" id="LGRX02000094">
    <property type="protein sequence ID" value="KAK3289587.1"/>
    <property type="molecule type" value="Genomic_DNA"/>
</dbReference>
<organism evidence="2 3">
    <name type="scientific">Cymbomonas tetramitiformis</name>
    <dbReference type="NCBI Taxonomy" id="36881"/>
    <lineage>
        <taxon>Eukaryota</taxon>
        <taxon>Viridiplantae</taxon>
        <taxon>Chlorophyta</taxon>
        <taxon>Pyramimonadophyceae</taxon>
        <taxon>Pyramimonadales</taxon>
        <taxon>Pyramimonadaceae</taxon>
        <taxon>Cymbomonas</taxon>
    </lineage>
</organism>
<protein>
    <submittedName>
        <fullName evidence="2">Uncharacterized protein</fullName>
    </submittedName>
</protein>
<sequence>MLNDPDFFEDKRNISVIVCADGIEKFKDKLGSVTPMTCQVVNYPAHLRGKKAFMVLWGIIDGTPKDSQLFYNMFVDEILDIETNGCRVWDVIENKPFTVRMKLYKVLEDYVGLTDAGNVYGQNARMGETFSMGPPTGGLNGCKEMDSRAQVDSGYGAYWEKVFATQVRHTN</sequence>
<comment type="caution">
    <text evidence="2">The sequence shown here is derived from an EMBL/GenBank/DDBJ whole genome shotgun (WGS) entry which is preliminary data.</text>
</comment>
<dbReference type="EMBL" id="LGRX02028032">
    <property type="protein sequence ID" value="KAK3248497.1"/>
    <property type="molecule type" value="Genomic_DNA"/>
</dbReference>
<proteinExistence type="predicted"/>
<dbReference type="Pfam" id="PF02992">
    <property type="entry name" value="Transposase_21"/>
    <property type="match status" value="1"/>
</dbReference>
<accession>A0AAE0H461</accession>
<evidence type="ECO:0000313" key="2">
    <source>
        <dbReference type="EMBL" id="KAK3289587.1"/>
    </source>
</evidence>
<evidence type="ECO:0000313" key="1">
    <source>
        <dbReference type="EMBL" id="KAK3248497.1"/>
    </source>
</evidence>
<dbReference type="Proteomes" id="UP001190700">
    <property type="component" value="Unassembled WGS sequence"/>
</dbReference>
<gene>
    <name evidence="2" type="ORF">CYMTET_2988</name>
    <name evidence="1" type="ORF">CYMTET_42040</name>
</gene>
<dbReference type="InterPro" id="IPR004242">
    <property type="entry name" value="Transposase_21"/>
</dbReference>
<keyword evidence="3" id="KW-1185">Reference proteome</keyword>
<reference evidence="2" key="2">
    <citation type="submission" date="2023-06" db="EMBL/GenBank/DDBJ databases">
        <title>Long-read-based genome assembly of the green algal bacterivore Cymbomonas tetramitiformis.</title>
        <authorList>
            <person name="Gyaltshen Y."/>
            <person name="Rozenberg A."/>
            <person name="Paasch A."/>
            <person name="Burns J.A."/>
            <person name="Warring S."/>
            <person name="Larson R."/>
            <person name="Maurer-Alcala X."/>
            <person name="Dacks J."/>
            <person name="Kim E."/>
        </authorList>
    </citation>
    <scope>NUCLEOTIDE SEQUENCE</scope>
    <source>
        <strain evidence="2">PLY_AMNH</strain>
    </source>
</reference>
<dbReference type="AlphaFoldDB" id="A0AAE0H461"/>
<name>A0AAE0H461_9CHLO</name>
<reference evidence="2 3" key="1">
    <citation type="journal article" date="2015" name="Genome Biol. Evol.">
        <title>Comparative Genomics of a Bacterivorous Green Alga Reveals Evolutionary Causalities and Consequences of Phago-Mixotrophic Mode of Nutrition.</title>
        <authorList>
            <person name="Burns J.A."/>
            <person name="Paasch A."/>
            <person name="Narechania A."/>
            <person name="Kim E."/>
        </authorList>
    </citation>
    <scope>NUCLEOTIDE SEQUENCE [LARGE SCALE GENOMIC DNA]</scope>
    <source>
        <strain evidence="2">PLY_AMNH</strain>
    </source>
</reference>
<evidence type="ECO:0000313" key="3">
    <source>
        <dbReference type="Proteomes" id="UP001190700"/>
    </source>
</evidence>